<dbReference type="Proteomes" id="UP000261931">
    <property type="component" value="Unassembled WGS sequence"/>
</dbReference>
<evidence type="ECO:0000313" key="1">
    <source>
        <dbReference type="EMBL" id="RFP80305.1"/>
    </source>
</evidence>
<comment type="caution">
    <text evidence="1">The sequence shown here is derived from an EMBL/GenBank/DDBJ whole genome shotgun (WGS) entry which is preliminary data.</text>
</comment>
<reference evidence="1 2" key="1">
    <citation type="submission" date="2018-08" db="EMBL/GenBank/DDBJ databases">
        <title>Hydrogenophaga sp. LA-38 isolated from sludge.</title>
        <authorList>
            <person name="Im W.-T."/>
        </authorList>
    </citation>
    <scope>NUCLEOTIDE SEQUENCE [LARGE SCALE GENOMIC DNA]</scope>
    <source>
        <strain evidence="1 2">LA-38</strain>
    </source>
</reference>
<dbReference type="AlphaFoldDB" id="A0A372ELZ1"/>
<organism evidence="1 2">
    <name type="scientific">Hydrogenophaga borbori</name>
    <dbReference type="NCBI Taxonomy" id="2294117"/>
    <lineage>
        <taxon>Bacteria</taxon>
        <taxon>Pseudomonadati</taxon>
        <taxon>Pseudomonadota</taxon>
        <taxon>Betaproteobacteria</taxon>
        <taxon>Burkholderiales</taxon>
        <taxon>Comamonadaceae</taxon>
        <taxon>Hydrogenophaga</taxon>
    </lineage>
</organism>
<dbReference type="RefSeq" id="WP_116958345.1">
    <property type="nucleotide sequence ID" value="NZ_QVLS01000003.1"/>
</dbReference>
<dbReference type="EMBL" id="QVLS01000003">
    <property type="protein sequence ID" value="RFP80305.1"/>
    <property type="molecule type" value="Genomic_DNA"/>
</dbReference>
<gene>
    <name evidence="1" type="ORF">DY262_07665</name>
</gene>
<protein>
    <submittedName>
        <fullName evidence="1">DUF721 domain-containing protein</fullName>
    </submittedName>
</protein>
<name>A0A372ELZ1_9BURK</name>
<evidence type="ECO:0000313" key="2">
    <source>
        <dbReference type="Proteomes" id="UP000261931"/>
    </source>
</evidence>
<proteinExistence type="predicted"/>
<accession>A0A372ELZ1</accession>
<keyword evidence="2" id="KW-1185">Reference proteome</keyword>
<sequence length="104" mass="11330">MPTRQSPSVFSLQEAVGAAPGLAELQARIRQSQRCLDLVRERIPHALRTQVTAGPLQDTEWCLLVRSSAAAAKLRQLLPALRDALHESGAQVSAIRIKVQTPGR</sequence>